<keyword evidence="6" id="KW-0547">Nucleotide-binding</keyword>
<dbReference type="Pfam" id="PF00672">
    <property type="entry name" value="HAMP"/>
    <property type="match status" value="1"/>
</dbReference>
<dbReference type="InterPro" id="IPR003660">
    <property type="entry name" value="HAMP_dom"/>
</dbReference>
<dbReference type="SUPFAM" id="SSF158472">
    <property type="entry name" value="HAMP domain-like"/>
    <property type="match status" value="1"/>
</dbReference>
<gene>
    <name evidence="14" type="ORF">HZI73_01065</name>
</gene>
<dbReference type="InterPro" id="IPR010559">
    <property type="entry name" value="Sig_transdc_His_kin_internal"/>
</dbReference>
<dbReference type="InterPro" id="IPR036890">
    <property type="entry name" value="HATPase_C_sf"/>
</dbReference>
<dbReference type="InterPro" id="IPR003594">
    <property type="entry name" value="HATPase_dom"/>
</dbReference>
<evidence type="ECO:0000256" key="4">
    <source>
        <dbReference type="ARBA" id="ARBA00022679"/>
    </source>
</evidence>
<dbReference type="GO" id="GO:0005524">
    <property type="term" value="F:ATP binding"/>
    <property type="evidence" value="ECO:0007669"/>
    <property type="project" value="UniProtKB-KW"/>
</dbReference>
<proteinExistence type="predicted"/>
<evidence type="ECO:0000256" key="9">
    <source>
        <dbReference type="ARBA" id="ARBA00022989"/>
    </source>
</evidence>
<keyword evidence="10" id="KW-0902">Two-component regulatory system</keyword>
<dbReference type="CDD" id="cd06225">
    <property type="entry name" value="HAMP"/>
    <property type="match status" value="1"/>
</dbReference>
<evidence type="ECO:0000313" key="14">
    <source>
        <dbReference type="EMBL" id="QUI20970.1"/>
    </source>
</evidence>
<protein>
    <submittedName>
        <fullName evidence="14">Histidine kinase</fullName>
    </submittedName>
</protein>
<evidence type="ECO:0000256" key="11">
    <source>
        <dbReference type="ARBA" id="ARBA00023136"/>
    </source>
</evidence>
<dbReference type="Proteomes" id="UP000683246">
    <property type="component" value="Chromosome"/>
</dbReference>
<keyword evidence="3" id="KW-0597">Phosphoprotein</keyword>
<dbReference type="GO" id="GO:0005886">
    <property type="term" value="C:plasma membrane"/>
    <property type="evidence" value="ECO:0007669"/>
    <property type="project" value="UniProtKB-SubCell"/>
</dbReference>
<evidence type="ECO:0000256" key="2">
    <source>
        <dbReference type="ARBA" id="ARBA00022475"/>
    </source>
</evidence>
<dbReference type="PANTHER" id="PTHR34220:SF11">
    <property type="entry name" value="SENSOR PROTEIN KINASE HPTS"/>
    <property type="match status" value="1"/>
</dbReference>
<dbReference type="AlphaFoldDB" id="A0A8J8MG51"/>
<keyword evidence="5 12" id="KW-0812">Transmembrane</keyword>
<dbReference type="PANTHER" id="PTHR34220">
    <property type="entry name" value="SENSOR HISTIDINE KINASE YPDA"/>
    <property type="match status" value="1"/>
</dbReference>
<dbReference type="PROSITE" id="PS50885">
    <property type="entry name" value="HAMP"/>
    <property type="match status" value="1"/>
</dbReference>
<dbReference type="KEGG" id="vpy:HZI73_01065"/>
<name>A0A8J8MG51_9FIRM</name>
<keyword evidence="11 12" id="KW-0472">Membrane</keyword>
<dbReference type="Pfam" id="PF02518">
    <property type="entry name" value="HATPase_c"/>
    <property type="match status" value="1"/>
</dbReference>
<keyword evidence="7 14" id="KW-0418">Kinase</keyword>
<dbReference type="Pfam" id="PF06580">
    <property type="entry name" value="His_kinase"/>
    <property type="match status" value="1"/>
</dbReference>
<feature type="transmembrane region" description="Helical" evidence="12">
    <location>
        <begin position="301"/>
        <end position="325"/>
    </location>
</feature>
<reference evidence="14" key="1">
    <citation type="submission" date="2020-07" db="EMBL/GenBank/DDBJ databases">
        <title>Vallitalea pronyensis genome.</title>
        <authorList>
            <person name="Postec A."/>
        </authorList>
    </citation>
    <scope>NUCLEOTIDE SEQUENCE</scope>
    <source>
        <strain evidence="14">FatNI3</strain>
    </source>
</reference>
<evidence type="ECO:0000256" key="1">
    <source>
        <dbReference type="ARBA" id="ARBA00004651"/>
    </source>
</evidence>
<keyword evidence="2" id="KW-1003">Cell membrane</keyword>
<evidence type="ECO:0000256" key="12">
    <source>
        <dbReference type="SAM" id="Phobius"/>
    </source>
</evidence>
<evidence type="ECO:0000256" key="5">
    <source>
        <dbReference type="ARBA" id="ARBA00022692"/>
    </source>
</evidence>
<dbReference type="SMART" id="SM00304">
    <property type="entry name" value="HAMP"/>
    <property type="match status" value="1"/>
</dbReference>
<feature type="domain" description="HAMP" evidence="13">
    <location>
        <begin position="323"/>
        <end position="375"/>
    </location>
</feature>
<dbReference type="EMBL" id="CP058649">
    <property type="protein sequence ID" value="QUI20970.1"/>
    <property type="molecule type" value="Genomic_DNA"/>
</dbReference>
<keyword evidence="9 12" id="KW-1133">Transmembrane helix</keyword>
<comment type="subcellular location">
    <subcellularLocation>
        <location evidence="1">Cell membrane</location>
        <topology evidence="1">Multi-pass membrane protein</topology>
    </subcellularLocation>
</comment>
<keyword evidence="4" id="KW-0808">Transferase</keyword>
<evidence type="ECO:0000256" key="8">
    <source>
        <dbReference type="ARBA" id="ARBA00022840"/>
    </source>
</evidence>
<dbReference type="Gene3D" id="6.10.340.10">
    <property type="match status" value="1"/>
</dbReference>
<feature type="transmembrane region" description="Helical" evidence="12">
    <location>
        <begin position="16"/>
        <end position="34"/>
    </location>
</feature>
<evidence type="ECO:0000256" key="7">
    <source>
        <dbReference type="ARBA" id="ARBA00022777"/>
    </source>
</evidence>
<evidence type="ECO:0000256" key="6">
    <source>
        <dbReference type="ARBA" id="ARBA00022741"/>
    </source>
</evidence>
<evidence type="ECO:0000256" key="3">
    <source>
        <dbReference type="ARBA" id="ARBA00022553"/>
    </source>
</evidence>
<dbReference type="SMART" id="SM00387">
    <property type="entry name" value="HATPase_c"/>
    <property type="match status" value="1"/>
</dbReference>
<accession>A0A8J8MG51</accession>
<sequence>MRLKRVFQRLSISQKYMIIYISLFAIPIIVYARMTFMIAEKDQMDAFYKDNTEKMAEIHGQLLQKVAVCDRTAQLALSNNGFITFVSSNMTEDAHQLVNFKYGEYQEMQNIININPSIYNITFFINNPDIYEMWPLLLHRDKFPYPHDIEKIYKLDGMRTYAYDNSEKRPAMLMKEDTRRINLYRKIHLVDGFIEVSMLLVDFFESTLWHQSDTTSYYLIKDGQPIIVDENNAFFKKRLSLMPIISKASTAQSKGDHGKIELRVNQEAFYLLYRYMEPLDAYIYQISSIDSMMTILDKTGYSITVAVIIAIGVLIVITSIVTLLLTNKIRLLRASIRRVESGDLNVIIPVTGSDEVDEVAKHFNHMVVKIRDLIDKLIAKEVAVKDIEIKALQSQINSHFLHNVLESIRILAVLENNQEIAAATGSLGKLMRYSMNWEKQLATIKEEITLVESYIHLINLISDGTIVFKYQVENKLLDVKLSKMLIQPIVENAIKHGIQSIKKNGEVALHVITNPQKSCLQIIIMDNGKGMDQEELQNIRQYIVDVKGDKPTEEQHAIGLRNVDERIKYVYGEAYGIAIESEKSKGTKVTLSLPYKDSVGGW</sequence>
<dbReference type="Gene3D" id="3.30.565.10">
    <property type="entry name" value="Histidine kinase-like ATPase, C-terminal domain"/>
    <property type="match status" value="1"/>
</dbReference>
<keyword evidence="15" id="KW-1185">Reference proteome</keyword>
<evidence type="ECO:0000313" key="15">
    <source>
        <dbReference type="Proteomes" id="UP000683246"/>
    </source>
</evidence>
<dbReference type="RefSeq" id="WP_212696429.1">
    <property type="nucleotide sequence ID" value="NZ_CP058649.1"/>
</dbReference>
<evidence type="ECO:0000256" key="10">
    <source>
        <dbReference type="ARBA" id="ARBA00023012"/>
    </source>
</evidence>
<dbReference type="GO" id="GO:0000155">
    <property type="term" value="F:phosphorelay sensor kinase activity"/>
    <property type="evidence" value="ECO:0007669"/>
    <property type="project" value="InterPro"/>
</dbReference>
<dbReference type="SUPFAM" id="SSF55874">
    <property type="entry name" value="ATPase domain of HSP90 chaperone/DNA topoisomerase II/histidine kinase"/>
    <property type="match status" value="1"/>
</dbReference>
<evidence type="ECO:0000259" key="13">
    <source>
        <dbReference type="PROSITE" id="PS50885"/>
    </source>
</evidence>
<keyword evidence="8" id="KW-0067">ATP-binding</keyword>
<dbReference type="InterPro" id="IPR050640">
    <property type="entry name" value="Bact_2-comp_sensor_kinase"/>
</dbReference>
<organism evidence="14 15">
    <name type="scientific">Vallitalea pronyensis</name>
    <dbReference type="NCBI Taxonomy" id="1348613"/>
    <lineage>
        <taxon>Bacteria</taxon>
        <taxon>Bacillati</taxon>
        <taxon>Bacillota</taxon>
        <taxon>Clostridia</taxon>
        <taxon>Lachnospirales</taxon>
        <taxon>Vallitaleaceae</taxon>
        <taxon>Vallitalea</taxon>
    </lineage>
</organism>